<dbReference type="PANTHER" id="PTHR30572:SF4">
    <property type="entry name" value="ABC TRANSPORTER PERMEASE YTRF"/>
    <property type="match status" value="1"/>
</dbReference>
<evidence type="ECO:0000256" key="4">
    <source>
        <dbReference type="ARBA" id="ARBA00022989"/>
    </source>
</evidence>
<sequence length="406" mass="43946">MPWKELTRLALSTLWGNRLRSFLTVLGTAVSVLSIVAVVSVLNGLDRFVSAQILTTGTDVFTLTKIGLTLDFETYLDALKRSDLEPEDAAFLRERLTLAGAVVARQSTRASVSRQGRDAAGVPVWGVEAGYPDVGDFPVELGRHLTTTDVLGRSEVAVVGSHIAESFFPHEDPIGKTLRVAGHRFTIVGVLERRGGTQDDSKDDVVIMPLSTFRKRLVQRGSVDILVKSADPEWITDAKDEASLFLKIKRGKKPYEEADFDVLTDDQVYGIYSQTTRLVYAALVGIVSLSLVVGGIVIMNIMLVSVTERTREIGIRKAIGARSGHIVAQFLVEAIVLSFSGGVAGVLFGALAAFFVERFSPVPASVQLWSVVVGLLLAASVGLFFGIYPARRAAQLAPIEALRYEG</sequence>
<feature type="transmembrane region" description="Helical" evidence="7">
    <location>
        <begin position="21"/>
        <end position="42"/>
    </location>
</feature>
<evidence type="ECO:0000256" key="5">
    <source>
        <dbReference type="ARBA" id="ARBA00023136"/>
    </source>
</evidence>
<feature type="transmembrane region" description="Helical" evidence="7">
    <location>
        <begin position="278"/>
        <end position="306"/>
    </location>
</feature>
<keyword evidence="5 7" id="KW-0472">Membrane</keyword>
<dbReference type="GO" id="GO:0022857">
    <property type="term" value="F:transmembrane transporter activity"/>
    <property type="evidence" value="ECO:0007669"/>
    <property type="project" value="TreeGrafter"/>
</dbReference>
<dbReference type="InterPro" id="IPR003838">
    <property type="entry name" value="ABC3_permease_C"/>
</dbReference>
<reference evidence="10" key="2">
    <citation type="journal article" date="2021" name="Microbiome">
        <title>Successional dynamics and alternative stable states in a saline activated sludge microbial community over 9 years.</title>
        <authorList>
            <person name="Wang Y."/>
            <person name="Ye J."/>
            <person name="Ju F."/>
            <person name="Liu L."/>
            <person name="Boyd J.A."/>
            <person name="Deng Y."/>
            <person name="Parks D.H."/>
            <person name="Jiang X."/>
            <person name="Yin X."/>
            <person name="Woodcroft B.J."/>
            <person name="Tyson G.W."/>
            <person name="Hugenholtz P."/>
            <person name="Polz M.F."/>
            <person name="Zhang T."/>
        </authorList>
    </citation>
    <scope>NUCLEOTIDE SEQUENCE</scope>
    <source>
        <strain evidence="10">HKST-UBA02</strain>
    </source>
</reference>
<dbReference type="InterPro" id="IPR050250">
    <property type="entry name" value="Macrolide_Exporter_MacB"/>
</dbReference>
<name>A0A956SCQ5_UNCEI</name>
<keyword evidence="4 7" id="KW-1133">Transmembrane helix</keyword>
<accession>A0A956SCQ5</accession>
<dbReference type="Pfam" id="PF12704">
    <property type="entry name" value="MacB_PCD"/>
    <property type="match status" value="1"/>
</dbReference>
<keyword evidence="2" id="KW-1003">Cell membrane</keyword>
<evidence type="ECO:0000256" key="3">
    <source>
        <dbReference type="ARBA" id="ARBA00022692"/>
    </source>
</evidence>
<feature type="transmembrane region" description="Helical" evidence="7">
    <location>
        <begin position="368"/>
        <end position="388"/>
    </location>
</feature>
<dbReference type="PANTHER" id="PTHR30572">
    <property type="entry name" value="MEMBRANE COMPONENT OF TRANSPORTER-RELATED"/>
    <property type="match status" value="1"/>
</dbReference>
<evidence type="ECO:0000259" key="8">
    <source>
        <dbReference type="Pfam" id="PF02687"/>
    </source>
</evidence>
<comment type="similarity">
    <text evidence="6">Belongs to the ABC-4 integral membrane protein family.</text>
</comment>
<comment type="subcellular location">
    <subcellularLocation>
        <location evidence="1">Cell membrane</location>
        <topology evidence="1">Multi-pass membrane protein</topology>
    </subcellularLocation>
</comment>
<gene>
    <name evidence="10" type="ORF">KDA27_08045</name>
</gene>
<keyword evidence="3 7" id="KW-0812">Transmembrane</keyword>
<proteinExistence type="inferred from homology"/>
<reference evidence="10" key="1">
    <citation type="submission" date="2020-04" db="EMBL/GenBank/DDBJ databases">
        <authorList>
            <person name="Zhang T."/>
        </authorList>
    </citation>
    <scope>NUCLEOTIDE SEQUENCE</scope>
    <source>
        <strain evidence="10">HKST-UBA02</strain>
    </source>
</reference>
<feature type="transmembrane region" description="Helical" evidence="7">
    <location>
        <begin position="327"/>
        <end position="356"/>
    </location>
</feature>
<evidence type="ECO:0000313" key="11">
    <source>
        <dbReference type="Proteomes" id="UP000739538"/>
    </source>
</evidence>
<dbReference type="GO" id="GO:0005886">
    <property type="term" value="C:plasma membrane"/>
    <property type="evidence" value="ECO:0007669"/>
    <property type="project" value="UniProtKB-SubCell"/>
</dbReference>
<dbReference type="Proteomes" id="UP000739538">
    <property type="component" value="Unassembled WGS sequence"/>
</dbReference>
<feature type="domain" description="ABC3 transporter permease C-terminal" evidence="8">
    <location>
        <begin position="286"/>
        <end position="396"/>
    </location>
</feature>
<organism evidence="10 11">
    <name type="scientific">Eiseniibacteriota bacterium</name>
    <dbReference type="NCBI Taxonomy" id="2212470"/>
    <lineage>
        <taxon>Bacteria</taxon>
        <taxon>Candidatus Eiseniibacteriota</taxon>
    </lineage>
</organism>
<protein>
    <submittedName>
        <fullName evidence="10">ABC transporter permease</fullName>
    </submittedName>
</protein>
<comment type="caution">
    <text evidence="10">The sequence shown here is derived from an EMBL/GenBank/DDBJ whole genome shotgun (WGS) entry which is preliminary data.</text>
</comment>
<dbReference type="Pfam" id="PF02687">
    <property type="entry name" value="FtsX"/>
    <property type="match status" value="1"/>
</dbReference>
<evidence type="ECO:0000259" key="9">
    <source>
        <dbReference type="Pfam" id="PF12704"/>
    </source>
</evidence>
<evidence type="ECO:0000313" key="10">
    <source>
        <dbReference type="EMBL" id="MCA9755737.1"/>
    </source>
</evidence>
<dbReference type="EMBL" id="JAGQHS010000031">
    <property type="protein sequence ID" value="MCA9755737.1"/>
    <property type="molecule type" value="Genomic_DNA"/>
</dbReference>
<evidence type="ECO:0000256" key="7">
    <source>
        <dbReference type="SAM" id="Phobius"/>
    </source>
</evidence>
<feature type="domain" description="MacB-like periplasmic core" evidence="9">
    <location>
        <begin position="21"/>
        <end position="241"/>
    </location>
</feature>
<evidence type="ECO:0000256" key="6">
    <source>
        <dbReference type="ARBA" id="ARBA00038076"/>
    </source>
</evidence>
<dbReference type="AlphaFoldDB" id="A0A956SCQ5"/>
<dbReference type="InterPro" id="IPR025857">
    <property type="entry name" value="MacB_PCD"/>
</dbReference>
<evidence type="ECO:0000256" key="2">
    <source>
        <dbReference type="ARBA" id="ARBA00022475"/>
    </source>
</evidence>
<evidence type="ECO:0000256" key="1">
    <source>
        <dbReference type="ARBA" id="ARBA00004651"/>
    </source>
</evidence>